<evidence type="ECO:0000256" key="1">
    <source>
        <dbReference type="SAM" id="MobiDB-lite"/>
    </source>
</evidence>
<name>A0ABW4IJ58_9SPHI</name>
<sequence length="122" mass="13788">MNNTPPGELIQNMEQNSNNNTENGKEIEFPTIEKPIEGVEIEMIKLPKEQLNQLIEKLRTYESDLVTMVSVLLQFSGLFSGKTNLLSIAAQIPKLINDPKIIDQFKTLAPILEKYGKENENS</sequence>
<accession>A0ABW4IJ58</accession>
<evidence type="ECO:0000313" key="2">
    <source>
        <dbReference type="EMBL" id="MFD1632019.1"/>
    </source>
</evidence>
<feature type="compositionally biased region" description="Low complexity" evidence="1">
    <location>
        <begin position="11"/>
        <end position="22"/>
    </location>
</feature>
<comment type="caution">
    <text evidence="2">The sequence shown here is derived from an EMBL/GenBank/DDBJ whole genome shotgun (WGS) entry which is preliminary data.</text>
</comment>
<keyword evidence="3" id="KW-1185">Reference proteome</keyword>
<gene>
    <name evidence="2" type="ORF">ACFSAH_19260</name>
</gene>
<dbReference type="RefSeq" id="WP_379664342.1">
    <property type="nucleotide sequence ID" value="NZ_JBHUDG010000051.1"/>
</dbReference>
<protein>
    <recommendedName>
        <fullName evidence="4">Phage tail assembly chaperone protein, E, or 41 or 14</fullName>
    </recommendedName>
</protein>
<evidence type="ECO:0008006" key="4">
    <source>
        <dbReference type="Google" id="ProtNLM"/>
    </source>
</evidence>
<proteinExistence type="predicted"/>
<feature type="region of interest" description="Disordered" evidence="1">
    <location>
        <begin position="1"/>
        <end position="31"/>
    </location>
</feature>
<reference evidence="3" key="1">
    <citation type="journal article" date="2019" name="Int. J. Syst. Evol. Microbiol.">
        <title>The Global Catalogue of Microorganisms (GCM) 10K type strain sequencing project: providing services to taxonomists for standard genome sequencing and annotation.</title>
        <authorList>
            <consortium name="The Broad Institute Genomics Platform"/>
            <consortium name="The Broad Institute Genome Sequencing Center for Infectious Disease"/>
            <person name="Wu L."/>
            <person name="Ma J."/>
        </authorList>
    </citation>
    <scope>NUCLEOTIDE SEQUENCE [LARGE SCALE GENOMIC DNA]</scope>
    <source>
        <strain evidence="3">CCUG 53762</strain>
    </source>
</reference>
<evidence type="ECO:0000313" key="3">
    <source>
        <dbReference type="Proteomes" id="UP001597118"/>
    </source>
</evidence>
<dbReference type="Proteomes" id="UP001597118">
    <property type="component" value="Unassembled WGS sequence"/>
</dbReference>
<dbReference type="EMBL" id="JBHUDG010000051">
    <property type="protein sequence ID" value="MFD1632019.1"/>
    <property type="molecule type" value="Genomic_DNA"/>
</dbReference>
<organism evidence="2 3">
    <name type="scientific">Pseudopedobacter beijingensis</name>
    <dbReference type="NCBI Taxonomy" id="1207056"/>
    <lineage>
        <taxon>Bacteria</taxon>
        <taxon>Pseudomonadati</taxon>
        <taxon>Bacteroidota</taxon>
        <taxon>Sphingobacteriia</taxon>
        <taxon>Sphingobacteriales</taxon>
        <taxon>Sphingobacteriaceae</taxon>
        <taxon>Pseudopedobacter</taxon>
    </lineage>
</organism>